<organism evidence="2 3">
    <name type="scientific">Stentor coeruleus</name>
    <dbReference type="NCBI Taxonomy" id="5963"/>
    <lineage>
        <taxon>Eukaryota</taxon>
        <taxon>Sar</taxon>
        <taxon>Alveolata</taxon>
        <taxon>Ciliophora</taxon>
        <taxon>Postciliodesmatophora</taxon>
        <taxon>Heterotrichea</taxon>
        <taxon>Heterotrichida</taxon>
        <taxon>Stentoridae</taxon>
        <taxon>Stentor</taxon>
    </lineage>
</organism>
<dbReference type="Proteomes" id="UP000187209">
    <property type="component" value="Unassembled WGS sequence"/>
</dbReference>
<gene>
    <name evidence="2" type="ORF">SteCoe_17364</name>
</gene>
<proteinExistence type="predicted"/>
<dbReference type="EMBL" id="MPUH01000356">
    <property type="protein sequence ID" value="OMJ82037.1"/>
    <property type="molecule type" value="Genomic_DNA"/>
</dbReference>
<evidence type="ECO:0000313" key="3">
    <source>
        <dbReference type="Proteomes" id="UP000187209"/>
    </source>
</evidence>
<evidence type="ECO:0000256" key="1">
    <source>
        <dbReference type="SAM" id="MobiDB-lite"/>
    </source>
</evidence>
<accession>A0A1R2BZD0</accession>
<comment type="caution">
    <text evidence="2">The sequence shown here is derived from an EMBL/GenBank/DDBJ whole genome shotgun (WGS) entry which is preliminary data.</text>
</comment>
<name>A0A1R2BZD0_9CILI</name>
<evidence type="ECO:0000313" key="2">
    <source>
        <dbReference type="EMBL" id="OMJ82037.1"/>
    </source>
</evidence>
<feature type="region of interest" description="Disordered" evidence="1">
    <location>
        <begin position="122"/>
        <end position="144"/>
    </location>
</feature>
<dbReference type="AlphaFoldDB" id="A0A1R2BZD0"/>
<protein>
    <submittedName>
        <fullName evidence="2">Uncharacterized protein</fullName>
    </submittedName>
</protein>
<sequence length="144" mass="16286">MGCSSSKTNASMPVIEKKMTITEKFSMNPHDEDGEAEVLHEGKKINDKLDSHELSVASKLNKNESKSTFVEAPLSQTVPVVNVNSSLVERQMGVNITVYGEKPNFPIHEHKFEFDFVDEERLGREKQDKSHQDVEDVLKELDNI</sequence>
<keyword evidence="3" id="KW-1185">Reference proteome</keyword>
<reference evidence="2 3" key="1">
    <citation type="submission" date="2016-11" db="EMBL/GenBank/DDBJ databases">
        <title>The macronuclear genome of Stentor coeruleus: a giant cell with tiny introns.</title>
        <authorList>
            <person name="Slabodnick M."/>
            <person name="Ruby J.G."/>
            <person name="Reiff S.B."/>
            <person name="Swart E.C."/>
            <person name="Gosai S."/>
            <person name="Prabakaran S."/>
            <person name="Witkowska E."/>
            <person name="Larue G.E."/>
            <person name="Fisher S."/>
            <person name="Freeman R.M."/>
            <person name="Gunawardena J."/>
            <person name="Chu W."/>
            <person name="Stover N.A."/>
            <person name="Gregory B.D."/>
            <person name="Nowacki M."/>
            <person name="Derisi J."/>
            <person name="Roy S.W."/>
            <person name="Marshall W.F."/>
            <person name="Sood P."/>
        </authorList>
    </citation>
    <scope>NUCLEOTIDE SEQUENCE [LARGE SCALE GENOMIC DNA]</scope>
    <source>
        <strain evidence="2">WM001</strain>
    </source>
</reference>